<sequence>MLTFTEKLAIFPKEGFSVQGTYEYTRDNHRLPACWKTENDACEPHFHSSIEVLYVLKGQIRAALNGRPALVGEGEFLISPSYTVHYYQTEAYSYAYVLTIPTEAIPSYKSFLSKKTFANCCCKDRSGGEMRHCLEALNRLTLEGEEESIRRLNTIKGYVYVLFGLMLEESGVQDVSENQNTSLAKDILTYLQAHYQGDLTLDALAQTFGYSKSRFSHLFHEYFGSGISEYVNTLRCKAAAEALARHEVSMVEIAMGVGFESARTFYRAFKRCYGMTPSQYASRHTAGKVYRPGAAGGKSIFG</sequence>
<evidence type="ECO:0000259" key="4">
    <source>
        <dbReference type="PROSITE" id="PS01124"/>
    </source>
</evidence>
<dbReference type="Pfam" id="PF12833">
    <property type="entry name" value="HTH_18"/>
    <property type="match status" value="1"/>
</dbReference>
<dbReference type="InterPro" id="IPR009057">
    <property type="entry name" value="Homeodomain-like_sf"/>
</dbReference>
<dbReference type="PROSITE" id="PS01124">
    <property type="entry name" value="HTH_ARAC_FAMILY_2"/>
    <property type="match status" value="1"/>
</dbReference>
<keyword evidence="3" id="KW-0804">Transcription</keyword>
<dbReference type="InterPro" id="IPR018060">
    <property type="entry name" value="HTH_AraC"/>
</dbReference>
<dbReference type="SUPFAM" id="SSF51182">
    <property type="entry name" value="RmlC-like cupins"/>
    <property type="match status" value="1"/>
</dbReference>
<name>A0A328UF61_9FIRM</name>
<dbReference type="AlphaFoldDB" id="A0A328UF61"/>
<dbReference type="SUPFAM" id="SSF46689">
    <property type="entry name" value="Homeodomain-like"/>
    <property type="match status" value="2"/>
</dbReference>
<dbReference type="Pfam" id="PF02311">
    <property type="entry name" value="AraC_binding"/>
    <property type="match status" value="1"/>
</dbReference>
<evidence type="ECO:0000256" key="1">
    <source>
        <dbReference type="ARBA" id="ARBA00023015"/>
    </source>
</evidence>
<gene>
    <name evidence="5" type="ORF">DPQ25_05160</name>
</gene>
<keyword evidence="2" id="KW-0238">DNA-binding</keyword>
<organism evidence="5 6">
    <name type="scientific">Hydrogeniiclostridium mannosilyticum</name>
    <dbReference type="NCBI Taxonomy" id="2764322"/>
    <lineage>
        <taxon>Bacteria</taxon>
        <taxon>Bacillati</taxon>
        <taxon>Bacillota</taxon>
        <taxon>Clostridia</taxon>
        <taxon>Eubacteriales</taxon>
        <taxon>Acutalibacteraceae</taxon>
        <taxon>Hydrogeniiclostridium</taxon>
    </lineage>
</organism>
<evidence type="ECO:0000313" key="5">
    <source>
        <dbReference type="EMBL" id="RAQ29691.1"/>
    </source>
</evidence>
<dbReference type="InterPro" id="IPR014710">
    <property type="entry name" value="RmlC-like_jellyroll"/>
</dbReference>
<keyword evidence="1" id="KW-0805">Transcription regulation</keyword>
<evidence type="ECO:0000313" key="6">
    <source>
        <dbReference type="Proteomes" id="UP000249377"/>
    </source>
</evidence>
<reference evidence="5 6" key="1">
    <citation type="submission" date="2018-06" db="EMBL/GenBank/DDBJ databases">
        <title>Noncontiguous genome sequence of Ruminococcaceae bacterium ASD2818.</title>
        <authorList>
            <person name="Chaplin A.V."/>
            <person name="Sokolova S.R."/>
            <person name="Kochetkova T.O."/>
            <person name="Goltsov A.Y."/>
            <person name="Trofimov D.Y."/>
            <person name="Efimov B.A."/>
        </authorList>
    </citation>
    <scope>NUCLEOTIDE SEQUENCE [LARGE SCALE GENOMIC DNA]</scope>
    <source>
        <strain evidence="5 6">ASD2818</strain>
    </source>
</reference>
<dbReference type="GO" id="GO:0043565">
    <property type="term" value="F:sequence-specific DNA binding"/>
    <property type="evidence" value="ECO:0007669"/>
    <property type="project" value="InterPro"/>
</dbReference>
<dbReference type="GO" id="GO:0003700">
    <property type="term" value="F:DNA-binding transcription factor activity"/>
    <property type="evidence" value="ECO:0007669"/>
    <property type="project" value="InterPro"/>
</dbReference>
<dbReference type="SMART" id="SM00342">
    <property type="entry name" value="HTH_ARAC"/>
    <property type="match status" value="1"/>
</dbReference>
<dbReference type="Proteomes" id="UP000249377">
    <property type="component" value="Unassembled WGS sequence"/>
</dbReference>
<keyword evidence="6" id="KW-1185">Reference proteome</keyword>
<comment type="caution">
    <text evidence="5">The sequence shown here is derived from an EMBL/GenBank/DDBJ whole genome shotgun (WGS) entry which is preliminary data.</text>
</comment>
<protein>
    <recommendedName>
        <fullName evidence="4">HTH araC/xylS-type domain-containing protein</fullName>
    </recommendedName>
</protein>
<dbReference type="PANTHER" id="PTHR43280">
    <property type="entry name" value="ARAC-FAMILY TRANSCRIPTIONAL REGULATOR"/>
    <property type="match status" value="1"/>
</dbReference>
<accession>A0A328UF61</accession>
<dbReference type="Gene3D" id="2.60.120.10">
    <property type="entry name" value="Jelly Rolls"/>
    <property type="match status" value="1"/>
</dbReference>
<dbReference type="Gene3D" id="1.10.10.60">
    <property type="entry name" value="Homeodomain-like"/>
    <property type="match status" value="2"/>
</dbReference>
<evidence type="ECO:0000256" key="2">
    <source>
        <dbReference type="ARBA" id="ARBA00023125"/>
    </source>
</evidence>
<dbReference type="InterPro" id="IPR003313">
    <property type="entry name" value="AraC-bd"/>
</dbReference>
<dbReference type="InterPro" id="IPR020449">
    <property type="entry name" value="Tscrpt_reg_AraC-type_HTH"/>
</dbReference>
<dbReference type="PRINTS" id="PR00032">
    <property type="entry name" value="HTHARAC"/>
</dbReference>
<feature type="domain" description="HTH araC/xylS-type" evidence="4">
    <location>
        <begin position="185"/>
        <end position="283"/>
    </location>
</feature>
<proteinExistence type="predicted"/>
<evidence type="ECO:0000256" key="3">
    <source>
        <dbReference type="ARBA" id="ARBA00023163"/>
    </source>
</evidence>
<dbReference type="InterPro" id="IPR011051">
    <property type="entry name" value="RmlC_Cupin_sf"/>
</dbReference>
<dbReference type="PANTHER" id="PTHR43280:SF2">
    <property type="entry name" value="HTH-TYPE TRANSCRIPTIONAL REGULATOR EXSA"/>
    <property type="match status" value="1"/>
</dbReference>
<dbReference type="EMBL" id="QLYR01000002">
    <property type="protein sequence ID" value="RAQ29691.1"/>
    <property type="molecule type" value="Genomic_DNA"/>
</dbReference>